<dbReference type="AlphaFoldDB" id="E4KQ54"/>
<gene>
    <name evidence="2" type="ORF">HMPREF9257_1760</name>
</gene>
<dbReference type="Proteomes" id="UP000005990">
    <property type="component" value="Unassembled WGS sequence"/>
</dbReference>
<protein>
    <recommendedName>
        <fullName evidence="1">DUF4097 domain-containing protein</fullName>
    </recommendedName>
</protein>
<name>E4KQ54_9LACT</name>
<dbReference type="InterPro" id="IPR025164">
    <property type="entry name" value="Toastrack_DUF4097"/>
</dbReference>
<dbReference type="Gene3D" id="2.160.20.120">
    <property type="match status" value="1"/>
</dbReference>
<evidence type="ECO:0000313" key="3">
    <source>
        <dbReference type="Proteomes" id="UP000005990"/>
    </source>
</evidence>
<feature type="domain" description="DUF4097" evidence="1">
    <location>
        <begin position="49"/>
        <end position="252"/>
    </location>
</feature>
<reference evidence="2 3" key="1">
    <citation type="submission" date="2010-10" db="EMBL/GenBank/DDBJ databases">
        <authorList>
            <person name="Durkin A.S."/>
            <person name="Madupu R."/>
            <person name="Torralba M."/>
            <person name="Gillis M."/>
            <person name="Methe B."/>
            <person name="Sutton G."/>
            <person name="Nelson K.E."/>
        </authorList>
    </citation>
    <scope>NUCLEOTIDE SEQUENCE [LARGE SCALE GENOMIC DNA]</scope>
    <source>
        <strain evidence="2 3">ACS-139-V-Col8</strain>
    </source>
</reference>
<evidence type="ECO:0000259" key="1">
    <source>
        <dbReference type="Pfam" id="PF13349"/>
    </source>
</evidence>
<accession>E4KQ54</accession>
<evidence type="ECO:0000313" key="2">
    <source>
        <dbReference type="EMBL" id="EFR30867.1"/>
    </source>
</evidence>
<sequence length="266" mass="29251">MGVIIKTLKALLLFILAGICIFYLTGGRFVLGSSVKEMDTQNFDNYKDIKALDIDLNLNEVMIEPSDEPMIEVEYPVYSNQAVQIKVNQEGDTLRITDSGKKFAHVDFPFFHNSLALTTVRIPKDYILDQMTFKLDMGSLSVSEVKSRQTALDLQMGSLTAEYANLGALTADLNMGSIAFDEVELAGDSDLDLDMGSFDGSMKASKGTVKMKVSMGLVDLEMYDGNYKYLTDADMGDISVNNDGNSSQEYDAVIDIKASMGNVDIQ</sequence>
<keyword evidence="3" id="KW-1185">Reference proteome</keyword>
<dbReference type="eggNOG" id="COG3595">
    <property type="taxonomic scope" value="Bacteria"/>
</dbReference>
<proteinExistence type="predicted"/>
<dbReference type="STRING" id="908337.HMPREF9257_1760"/>
<comment type="caution">
    <text evidence="2">The sequence shown here is derived from an EMBL/GenBank/DDBJ whole genome shotgun (WGS) entry which is preliminary data.</text>
</comment>
<organism evidence="2 3">
    <name type="scientific">Eremococcus coleocola ACS-139-V-Col8</name>
    <dbReference type="NCBI Taxonomy" id="908337"/>
    <lineage>
        <taxon>Bacteria</taxon>
        <taxon>Bacillati</taxon>
        <taxon>Bacillota</taxon>
        <taxon>Bacilli</taxon>
        <taxon>Lactobacillales</taxon>
        <taxon>Aerococcaceae</taxon>
        <taxon>Eremococcus</taxon>
    </lineage>
</organism>
<dbReference type="EMBL" id="AENN01000016">
    <property type="protein sequence ID" value="EFR30867.1"/>
    <property type="molecule type" value="Genomic_DNA"/>
</dbReference>
<dbReference type="Pfam" id="PF13349">
    <property type="entry name" value="DUF4097"/>
    <property type="match status" value="1"/>
</dbReference>